<dbReference type="eggNOG" id="COG0702">
    <property type="taxonomic scope" value="Bacteria"/>
</dbReference>
<evidence type="ECO:0000313" key="3">
    <source>
        <dbReference type="EMBL" id="EED34420.1"/>
    </source>
</evidence>
<name>B8KRE9_9GAMM</name>
<accession>B8KRE9</accession>
<dbReference type="InterPro" id="IPR008979">
    <property type="entry name" value="Galactose-bd-like_sf"/>
</dbReference>
<dbReference type="InterPro" id="IPR013857">
    <property type="entry name" value="NADH-UbQ_OxRdtase-assoc_prot30"/>
</dbReference>
<sequence length="201" mass="21618">MMVMLQKTYSALFLLLALGFGSPSMGGLMSNDQLLDAFDTDAGWIAVNDNVMGGRSQGGFEIVDSHLVFSGSINTNGGGFSSIRRPLTPGELSNTDGVKLRIKGDGRRYRVTLRTDVRFRGRTVAYQGTIPSTPKDTWVDVTLAYRDFVPSVFGQRVAVPPLQPATAWSLGFIIADGQDGPFKLMVDEIGLMIDGATGSGF</sequence>
<dbReference type="InterPro" id="IPR039131">
    <property type="entry name" value="NDUFAF1"/>
</dbReference>
<dbReference type="GO" id="GO:0051082">
    <property type="term" value="F:unfolded protein binding"/>
    <property type="evidence" value="ECO:0007669"/>
    <property type="project" value="TreeGrafter"/>
</dbReference>
<gene>
    <name evidence="3" type="ORF">NOR51B_357</name>
</gene>
<dbReference type="Pfam" id="PF08547">
    <property type="entry name" value="CIA30"/>
    <property type="match status" value="1"/>
</dbReference>
<evidence type="ECO:0000259" key="2">
    <source>
        <dbReference type="Pfam" id="PF08547"/>
    </source>
</evidence>
<organism evidence="3 4">
    <name type="scientific">Luminiphilus syltensis NOR5-1B</name>
    <dbReference type="NCBI Taxonomy" id="565045"/>
    <lineage>
        <taxon>Bacteria</taxon>
        <taxon>Pseudomonadati</taxon>
        <taxon>Pseudomonadota</taxon>
        <taxon>Gammaproteobacteria</taxon>
        <taxon>Cellvibrionales</taxon>
        <taxon>Halieaceae</taxon>
        <taxon>Luminiphilus</taxon>
    </lineage>
</organism>
<evidence type="ECO:0000313" key="4">
    <source>
        <dbReference type="Proteomes" id="UP000004699"/>
    </source>
</evidence>
<dbReference type="STRING" id="565045.NOR51B_357"/>
<protein>
    <submittedName>
        <fullName evidence="3">Complex I intermediate-associated protein 30</fullName>
    </submittedName>
</protein>
<dbReference type="PANTHER" id="PTHR13194:SF19">
    <property type="entry name" value="NAD(P)-BINDING ROSSMANN-FOLD SUPERFAMILY PROTEIN"/>
    <property type="match status" value="1"/>
</dbReference>
<evidence type="ECO:0000256" key="1">
    <source>
        <dbReference type="ARBA" id="ARBA00007884"/>
    </source>
</evidence>
<comment type="similarity">
    <text evidence="1">Belongs to the CIA30 family.</text>
</comment>
<dbReference type="GO" id="GO:0010257">
    <property type="term" value="P:NADH dehydrogenase complex assembly"/>
    <property type="evidence" value="ECO:0007669"/>
    <property type="project" value="TreeGrafter"/>
</dbReference>
<dbReference type="AlphaFoldDB" id="B8KRE9"/>
<dbReference type="HOGENOM" id="CLU_059028_5_0_6"/>
<dbReference type="EMBL" id="DS999411">
    <property type="protein sequence ID" value="EED34420.1"/>
    <property type="molecule type" value="Genomic_DNA"/>
</dbReference>
<proteinExistence type="inferred from homology"/>
<reference evidence="4" key="1">
    <citation type="journal article" date="2013" name="BMC Microbiol.">
        <title>Taxonomy and evolution of bacteriochlorophyll a-containing members of the OM60/NOR5 clade of marine gammaproteobacteria: description of Luminiphilus syltensis gen. nov., sp. nov., reclassification of Haliea rubra as Pseudohaliea rubra gen. nov., comb. nov., and emendation of Chromatocurvus halotolerans.</title>
        <authorList>
            <person name="Spring S."/>
            <person name="Riedel T."/>
            <person name="Sproer C."/>
            <person name="Yan S."/>
            <person name="Harder J."/>
            <person name="Fuchs B.M."/>
        </authorList>
    </citation>
    <scope>NUCLEOTIDE SEQUENCE [LARGE SCALE GENOMIC DNA]</scope>
    <source>
        <strain evidence="4">NOR51-B</strain>
    </source>
</reference>
<dbReference type="SUPFAM" id="SSF49785">
    <property type="entry name" value="Galactose-binding domain-like"/>
    <property type="match status" value="1"/>
</dbReference>
<dbReference type="PANTHER" id="PTHR13194">
    <property type="entry name" value="COMPLEX I INTERMEDIATE-ASSOCIATED PROTEIN 30"/>
    <property type="match status" value="1"/>
</dbReference>
<dbReference type="Proteomes" id="UP000004699">
    <property type="component" value="Unassembled WGS sequence"/>
</dbReference>
<feature type="domain" description="NADH:ubiquinone oxidoreductase intermediate-associated protein 30" evidence="2">
    <location>
        <begin position="42"/>
        <end position="186"/>
    </location>
</feature>
<keyword evidence="4" id="KW-1185">Reference proteome</keyword>